<gene>
    <name evidence="9" type="ORF">XD73_1416</name>
</gene>
<sequence>MIDLSEFLKKMLTAPGLSGNESPIREILQEAWAPLTDELSVSKIGSLHGLKRGQGNAPRRKVMISAHMDAIGMMVTHIQDSFIRITEIGGIDHRILPGQPVIVHGREELPGVVVQPPGHLMPESVGDGPVEMKYLLVDVGLGPDELAEKVRVGDIVSYAQVPLELTGEALAGHTLDNRVSVAATTLCLEALQNRFHDWDVWAVASAQEEVTLGGAFTSPFDIQPDIAIVIDVCFAKGPGASDWQSLPFGEGVGLGYGPNIHPALYDAFEKKAKELEIPYHRDLMPKMSGTDAMAVQIVAEGIPCAVIGIPLRYMHTPVETVSLKDIRRAGRLMAEFIADLKPDALDHIKWEE</sequence>
<dbReference type="Gene3D" id="3.40.630.10">
    <property type="entry name" value="Zn peptidases"/>
    <property type="match status" value="1"/>
</dbReference>
<dbReference type="Proteomes" id="UP000064249">
    <property type="component" value="Unassembled WGS sequence"/>
</dbReference>
<dbReference type="InterPro" id="IPR023367">
    <property type="entry name" value="Peptidase_M42_dom2"/>
</dbReference>
<dbReference type="SUPFAM" id="SSF101821">
    <property type="entry name" value="Aminopeptidase/glucanase lid domain"/>
    <property type="match status" value="1"/>
</dbReference>
<organism evidence="9 10">
    <name type="scientific">Anaerolinea thermophila</name>
    <dbReference type="NCBI Taxonomy" id="167964"/>
    <lineage>
        <taxon>Bacteria</taxon>
        <taxon>Bacillati</taxon>
        <taxon>Chloroflexota</taxon>
        <taxon>Anaerolineae</taxon>
        <taxon>Anaerolineales</taxon>
        <taxon>Anaerolineaceae</taxon>
        <taxon>Anaerolinea</taxon>
    </lineage>
</organism>
<keyword evidence="2 9" id="KW-0031">Aminopeptidase</keyword>
<dbReference type="PANTHER" id="PTHR32481">
    <property type="entry name" value="AMINOPEPTIDASE"/>
    <property type="match status" value="1"/>
</dbReference>
<evidence type="ECO:0000256" key="7">
    <source>
        <dbReference type="PIRSR" id="PIRSR001123-1"/>
    </source>
</evidence>
<dbReference type="PIRSF" id="PIRSF001123">
    <property type="entry name" value="PepA_GA"/>
    <property type="match status" value="1"/>
</dbReference>
<accession>A0A101FWI5</accession>
<feature type="active site" description="Proton acceptor" evidence="7">
    <location>
        <position position="208"/>
    </location>
</feature>
<keyword evidence="4 8" id="KW-0479">Metal-binding</keyword>
<evidence type="ECO:0000313" key="9">
    <source>
        <dbReference type="EMBL" id="KUK45710.1"/>
    </source>
</evidence>
<dbReference type="AlphaFoldDB" id="A0A101FWI5"/>
<feature type="binding site" evidence="8">
    <location>
        <position position="315"/>
    </location>
    <ligand>
        <name>Zn(2+)</name>
        <dbReference type="ChEBI" id="CHEBI:29105"/>
        <label>2</label>
    </ligand>
</feature>
<dbReference type="InterPro" id="IPR051464">
    <property type="entry name" value="Peptidase_M42_aminopept"/>
</dbReference>
<keyword evidence="5" id="KW-0378">Hydrolase</keyword>
<dbReference type="GO" id="GO:0006508">
    <property type="term" value="P:proteolysis"/>
    <property type="evidence" value="ECO:0007669"/>
    <property type="project" value="UniProtKB-KW"/>
</dbReference>
<proteinExistence type="inferred from homology"/>
<feature type="binding site" evidence="8">
    <location>
        <position position="231"/>
    </location>
    <ligand>
        <name>Zn(2+)</name>
        <dbReference type="ChEBI" id="CHEBI:29105"/>
        <label>1</label>
    </ligand>
</feature>
<comment type="caution">
    <text evidence="9">The sequence shown here is derived from an EMBL/GenBank/DDBJ whole genome shotgun (WGS) entry which is preliminary data.</text>
</comment>
<feature type="binding site" evidence="8">
    <location>
        <position position="176"/>
    </location>
    <ligand>
        <name>Zn(2+)</name>
        <dbReference type="ChEBI" id="CHEBI:29105"/>
        <label>2</label>
    </ligand>
</feature>
<evidence type="ECO:0000256" key="3">
    <source>
        <dbReference type="ARBA" id="ARBA00022670"/>
    </source>
</evidence>
<reference evidence="9 10" key="1">
    <citation type="journal article" date="2015" name="MBio">
        <title>Genome-Resolved Metagenomic Analysis Reveals Roles for Candidate Phyla and Other Microbial Community Members in Biogeochemical Transformations in Oil Reservoirs.</title>
        <authorList>
            <person name="Hu P."/>
            <person name="Tom L."/>
            <person name="Singh A."/>
            <person name="Thomas B.C."/>
            <person name="Baker B.J."/>
            <person name="Piceno Y.M."/>
            <person name="Andersen G.L."/>
            <person name="Banfield J.F."/>
        </authorList>
    </citation>
    <scope>NUCLEOTIDE SEQUENCE [LARGE SCALE GENOMIC DNA]</scope>
    <source>
        <strain evidence="9">46_16</strain>
    </source>
</reference>
<evidence type="ECO:0000256" key="8">
    <source>
        <dbReference type="PIRSR" id="PIRSR001123-2"/>
    </source>
</evidence>
<evidence type="ECO:0000256" key="6">
    <source>
        <dbReference type="PIRNR" id="PIRNR001123"/>
    </source>
</evidence>
<evidence type="ECO:0000256" key="1">
    <source>
        <dbReference type="ARBA" id="ARBA00006272"/>
    </source>
</evidence>
<protein>
    <submittedName>
        <fullName evidence="9">Putative aminopeptidase</fullName>
    </submittedName>
</protein>
<evidence type="ECO:0000256" key="2">
    <source>
        <dbReference type="ARBA" id="ARBA00022438"/>
    </source>
</evidence>
<dbReference type="Pfam" id="PF05343">
    <property type="entry name" value="Peptidase_M42"/>
    <property type="match status" value="1"/>
</dbReference>
<evidence type="ECO:0000313" key="10">
    <source>
        <dbReference type="Proteomes" id="UP000064249"/>
    </source>
</evidence>
<feature type="binding site" evidence="8">
    <location>
        <position position="176"/>
    </location>
    <ligand>
        <name>Zn(2+)</name>
        <dbReference type="ChEBI" id="CHEBI:29105"/>
        <label>1</label>
    </ligand>
</feature>
<dbReference type="Gene3D" id="2.40.30.40">
    <property type="entry name" value="Peptidase M42, domain 2"/>
    <property type="match status" value="1"/>
</dbReference>
<dbReference type="GO" id="GO:0004177">
    <property type="term" value="F:aminopeptidase activity"/>
    <property type="evidence" value="ECO:0007669"/>
    <property type="project" value="UniProtKB-UniRule"/>
</dbReference>
<feature type="binding site" evidence="8">
    <location>
        <position position="209"/>
    </location>
    <ligand>
        <name>Zn(2+)</name>
        <dbReference type="ChEBI" id="CHEBI:29105"/>
        <label>2</label>
    </ligand>
</feature>
<evidence type="ECO:0000256" key="5">
    <source>
        <dbReference type="ARBA" id="ARBA00022801"/>
    </source>
</evidence>
<dbReference type="SUPFAM" id="SSF53187">
    <property type="entry name" value="Zn-dependent exopeptidases"/>
    <property type="match status" value="1"/>
</dbReference>
<keyword evidence="3" id="KW-0645">Protease</keyword>
<comment type="similarity">
    <text evidence="1 6">Belongs to the peptidase M42 family.</text>
</comment>
<evidence type="ECO:0000256" key="4">
    <source>
        <dbReference type="ARBA" id="ARBA00022723"/>
    </source>
</evidence>
<comment type="cofactor">
    <cofactor evidence="8">
        <name>a divalent metal cation</name>
        <dbReference type="ChEBI" id="CHEBI:60240"/>
    </cofactor>
    <text evidence="8">Binds 2 divalent metal cations per subunit.</text>
</comment>
<feature type="binding site" evidence="8">
    <location>
        <position position="67"/>
    </location>
    <ligand>
        <name>Zn(2+)</name>
        <dbReference type="ChEBI" id="CHEBI:29105"/>
        <label>1</label>
    </ligand>
</feature>
<dbReference type="GO" id="GO:0046872">
    <property type="term" value="F:metal ion binding"/>
    <property type="evidence" value="ECO:0007669"/>
    <property type="project" value="UniProtKB-UniRule"/>
</dbReference>
<dbReference type="InterPro" id="IPR008007">
    <property type="entry name" value="Peptidase_M42"/>
</dbReference>
<dbReference type="EMBL" id="LGFU01000181">
    <property type="protein sequence ID" value="KUK45710.1"/>
    <property type="molecule type" value="Genomic_DNA"/>
</dbReference>
<dbReference type="PANTHER" id="PTHR32481:SF0">
    <property type="entry name" value="AMINOPEPTIDASE YPDE-RELATED"/>
    <property type="match status" value="1"/>
</dbReference>
<name>A0A101FWI5_9CHLR</name>